<dbReference type="GO" id="GO:0003729">
    <property type="term" value="F:mRNA binding"/>
    <property type="evidence" value="ECO:0007669"/>
    <property type="project" value="InterPro"/>
</dbReference>
<evidence type="ECO:0000256" key="7">
    <source>
        <dbReference type="ARBA" id="ARBA00023016"/>
    </source>
</evidence>
<dbReference type="SUPFAM" id="SSF54786">
    <property type="entry name" value="YcfA/nrd intein domain"/>
    <property type="match status" value="1"/>
</dbReference>
<organism evidence="8 9">
    <name type="scientific">Morganella morganii</name>
    <name type="common">Proteus morganii</name>
    <dbReference type="NCBI Taxonomy" id="582"/>
    <lineage>
        <taxon>Bacteria</taxon>
        <taxon>Pseudomonadati</taxon>
        <taxon>Pseudomonadota</taxon>
        <taxon>Gammaproteobacteria</taxon>
        <taxon>Enterobacterales</taxon>
        <taxon>Morganellaceae</taxon>
        <taxon>Morganella</taxon>
    </lineage>
</organism>
<evidence type="ECO:0000256" key="1">
    <source>
        <dbReference type="ARBA" id="ARBA00006620"/>
    </source>
</evidence>
<dbReference type="AlphaFoldDB" id="A0A8I0Q5W5"/>
<evidence type="ECO:0000256" key="5">
    <source>
        <dbReference type="ARBA" id="ARBA00022801"/>
    </source>
</evidence>
<evidence type="ECO:0000313" key="9">
    <source>
        <dbReference type="Proteomes" id="UP000650477"/>
    </source>
</evidence>
<dbReference type="InterPro" id="IPR038570">
    <property type="entry name" value="HicA_sf"/>
</dbReference>
<keyword evidence="3" id="KW-0540">Nuclease</keyword>
<evidence type="ECO:0000256" key="6">
    <source>
        <dbReference type="ARBA" id="ARBA00022884"/>
    </source>
</evidence>
<proteinExistence type="inferred from homology"/>
<dbReference type="Proteomes" id="UP000650477">
    <property type="component" value="Unassembled WGS sequence"/>
</dbReference>
<evidence type="ECO:0000313" key="8">
    <source>
        <dbReference type="EMBL" id="MBE8614809.1"/>
    </source>
</evidence>
<gene>
    <name evidence="8" type="ORF">CYG68_21035</name>
</gene>
<evidence type="ECO:0000256" key="3">
    <source>
        <dbReference type="ARBA" id="ARBA00022722"/>
    </source>
</evidence>
<dbReference type="Pfam" id="PF07927">
    <property type="entry name" value="HicA_toxin"/>
    <property type="match status" value="1"/>
</dbReference>
<reference evidence="8" key="1">
    <citation type="submission" date="2017-12" db="EMBL/GenBank/DDBJ databases">
        <title>Genome sequencing and analysis.</title>
        <authorList>
            <person name="Huang Y.-T."/>
        </authorList>
    </citation>
    <scope>NUCLEOTIDE SEQUENCE</scope>
    <source>
        <strain evidence="8">VGH116</strain>
    </source>
</reference>
<accession>A0A8I0Q5W5</accession>
<sequence>MKYSEFRRWLLAQGAEFIKAPGGGSHRKVRLNGRQSVFPDLGAKEMPEPLRKKIIKDLGL</sequence>
<keyword evidence="2" id="KW-1277">Toxin-antitoxin system</keyword>
<dbReference type="GO" id="GO:0016787">
    <property type="term" value="F:hydrolase activity"/>
    <property type="evidence" value="ECO:0007669"/>
    <property type="project" value="UniProtKB-KW"/>
</dbReference>
<comment type="similarity">
    <text evidence="1">Belongs to the HicA mRNA interferase family.</text>
</comment>
<keyword evidence="5" id="KW-0378">Hydrolase</keyword>
<dbReference type="InterPro" id="IPR012933">
    <property type="entry name" value="HicA_mRNA_interferase"/>
</dbReference>
<evidence type="ECO:0000256" key="2">
    <source>
        <dbReference type="ARBA" id="ARBA00022649"/>
    </source>
</evidence>
<protein>
    <submittedName>
        <fullName evidence="8">mRNA interferase</fullName>
    </submittedName>
</protein>
<dbReference type="Gene3D" id="3.30.920.30">
    <property type="entry name" value="Hypothetical protein"/>
    <property type="match status" value="1"/>
</dbReference>
<dbReference type="EMBL" id="PKLF01000054">
    <property type="protein sequence ID" value="MBE8614809.1"/>
    <property type="molecule type" value="Genomic_DNA"/>
</dbReference>
<comment type="caution">
    <text evidence="8">The sequence shown here is derived from an EMBL/GenBank/DDBJ whole genome shotgun (WGS) entry which is preliminary data.</text>
</comment>
<dbReference type="GO" id="GO:0004519">
    <property type="term" value="F:endonuclease activity"/>
    <property type="evidence" value="ECO:0007669"/>
    <property type="project" value="UniProtKB-KW"/>
</dbReference>
<keyword evidence="4" id="KW-0255">Endonuclease</keyword>
<name>A0A8I0Q5W5_MORMO</name>
<evidence type="ECO:0000256" key="4">
    <source>
        <dbReference type="ARBA" id="ARBA00022759"/>
    </source>
</evidence>
<keyword evidence="7" id="KW-0346">Stress response</keyword>
<keyword evidence="6" id="KW-0694">RNA-binding</keyword>